<name>A0ABS7DGP7_9GAMM</name>
<accession>A0ABS7DGP7</accession>
<keyword evidence="4" id="KW-0067">ATP-binding</keyword>
<comment type="catalytic activity">
    <reaction evidence="6">
        <text>L-threonyl-[protein] + ATP = 3-O-(5'-adenylyl)-L-threonyl-[protein] + diphosphate</text>
        <dbReference type="Rhea" id="RHEA:54292"/>
        <dbReference type="Rhea" id="RHEA-COMP:11060"/>
        <dbReference type="Rhea" id="RHEA-COMP:13847"/>
        <dbReference type="ChEBI" id="CHEBI:30013"/>
        <dbReference type="ChEBI" id="CHEBI:30616"/>
        <dbReference type="ChEBI" id="CHEBI:33019"/>
        <dbReference type="ChEBI" id="CHEBI:138113"/>
        <dbReference type="EC" id="2.7.7.108"/>
    </reaction>
</comment>
<dbReference type="EC" id="2.7.7.108" evidence="5"/>
<evidence type="ECO:0000256" key="3">
    <source>
        <dbReference type="ARBA" id="ARBA00022741"/>
    </source>
</evidence>
<dbReference type="Proteomes" id="UP000731465">
    <property type="component" value="Unassembled WGS sequence"/>
</dbReference>
<keyword evidence="3" id="KW-0547">Nucleotide-binding</keyword>
<dbReference type="Pfam" id="PF02661">
    <property type="entry name" value="Fic"/>
    <property type="match status" value="1"/>
</dbReference>
<evidence type="ECO:0000256" key="7">
    <source>
        <dbReference type="ARBA" id="ARBA00048696"/>
    </source>
</evidence>
<evidence type="ECO:0000256" key="4">
    <source>
        <dbReference type="ARBA" id="ARBA00022840"/>
    </source>
</evidence>
<dbReference type="SUPFAM" id="SSF140931">
    <property type="entry name" value="Fic-like"/>
    <property type="match status" value="1"/>
</dbReference>
<dbReference type="PROSITE" id="PS51459">
    <property type="entry name" value="FIDO"/>
    <property type="match status" value="1"/>
</dbReference>
<evidence type="ECO:0000256" key="5">
    <source>
        <dbReference type="ARBA" id="ARBA00034531"/>
    </source>
</evidence>
<dbReference type="EMBL" id="JAGFNY010000013">
    <property type="protein sequence ID" value="MBW7570287.1"/>
    <property type="molecule type" value="Genomic_DNA"/>
</dbReference>
<feature type="domain" description="Fido" evidence="8">
    <location>
        <begin position="33"/>
        <end position="200"/>
    </location>
</feature>
<sequence length="344" mass="38816">MDCTDLSINSEAAVRLCVSRIKEIESNKLPESVSSEYIKQLNSYIFQNMKDIGIDYPAGKFREPSNTEDLNLSYRPLSTGDGFYCMRSLLDKGAVEKFNATLNELSVENLKKLTTKEFVKSISDLYARLDYTHPFVDGNSRTFRTFTKQVANSAGFLLDWDKTASSDQNRDALYCARGICANNLALSDPSQANFKEYIQNMNEDISFISGGYDINQLLTSLDMVTPNRAVALKEKIEDISQPMQTGDLINTICDLKKNYPEIEKSADSINNYILTLSKKKSTAETLALTSEILIPSFYNFLKDGYQDCNAHLLNKYIDTTINEKTGPVESKNIEKQNNKSDLER</sequence>
<evidence type="ECO:0000256" key="6">
    <source>
        <dbReference type="ARBA" id="ARBA00047939"/>
    </source>
</evidence>
<comment type="catalytic activity">
    <reaction evidence="7">
        <text>L-tyrosyl-[protein] + ATP = O-(5'-adenylyl)-L-tyrosyl-[protein] + diphosphate</text>
        <dbReference type="Rhea" id="RHEA:54288"/>
        <dbReference type="Rhea" id="RHEA-COMP:10136"/>
        <dbReference type="Rhea" id="RHEA-COMP:13846"/>
        <dbReference type="ChEBI" id="CHEBI:30616"/>
        <dbReference type="ChEBI" id="CHEBI:33019"/>
        <dbReference type="ChEBI" id="CHEBI:46858"/>
        <dbReference type="ChEBI" id="CHEBI:83624"/>
        <dbReference type="EC" id="2.7.7.108"/>
    </reaction>
</comment>
<dbReference type="PANTHER" id="PTHR39560">
    <property type="entry name" value="PROTEIN ADENYLYLTRANSFERASE FIC-RELATED"/>
    <property type="match status" value="1"/>
</dbReference>
<evidence type="ECO:0000313" key="10">
    <source>
        <dbReference type="Proteomes" id="UP000731465"/>
    </source>
</evidence>
<evidence type="ECO:0000313" key="9">
    <source>
        <dbReference type="EMBL" id="MBW7570287.1"/>
    </source>
</evidence>
<gene>
    <name evidence="9" type="ORF">J5V48_05190</name>
</gene>
<evidence type="ECO:0000259" key="8">
    <source>
        <dbReference type="PROSITE" id="PS51459"/>
    </source>
</evidence>
<keyword evidence="10" id="KW-1185">Reference proteome</keyword>
<keyword evidence="1" id="KW-0808">Transferase</keyword>
<protein>
    <recommendedName>
        <fullName evidence="5">protein adenylyltransferase</fullName>
        <ecNumber evidence="5">2.7.7.108</ecNumber>
    </recommendedName>
</protein>
<dbReference type="PANTHER" id="PTHR39560:SF1">
    <property type="entry name" value="PROTEIN ADENYLYLTRANSFERASE FIC-RELATED"/>
    <property type="match status" value="1"/>
</dbReference>
<proteinExistence type="predicted"/>
<comment type="caution">
    <text evidence="9">The sequence shown here is derived from an EMBL/GenBank/DDBJ whole genome shotgun (WGS) entry which is preliminary data.</text>
</comment>
<organism evidence="9 10">
    <name type="scientific">Succinivibrio faecicola</name>
    <dbReference type="NCBI Taxonomy" id="2820300"/>
    <lineage>
        <taxon>Bacteria</taxon>
        <taxon>Pseudomonadati</taxon>
        <taxon>Pseudomonadota</taxon>
        <taxon>Gammaproteobacteria</taxon>
        <taxon>Aeromonadales</taxon>
        <taxon>Succinivibrionaceae</taxon>
        <taxon>Succinivibrio</taxon>
    </lineage>
</organism>
<dbReference type="InterPro" id="IPR003812">
    <property type="entry name" value="Fido"/>
</dbReference>
<keyword evidence="2" id="KW-0548">Nucleotidyltransferase</keyword>
<reference evidence="9 10" key="1">
    <citation type="submission" date="2021-03" db="EMBL/GenBank/DDBJ databases">
        <title>Succinivibrio sp. nov. isolated from feces of cow.</title>
        <authorList>
            <person name="Choi J.-Y."/>
        </authorList>
    </citation>
    <scope>NUCLEOTIDE SEQUENCE [LARGE SCALE GENOMIC DNA]</scope>
    <source>
        <strain evidence="9 10">AGMB01872</strain>
    </source>
</reference>
<evidence type="ECO:0000256" key="2">
    <source>
        <dbReference type="ARBA" id="ARBA00022695"/>
    </source>
</evidence>
<dbReference type="InterPro" id="IPR036597">
    <property type="entry name" value="Fido-like_dom_sf"/>
</dbReference>
<dbReference type="Gene3D" id="1.10.3290.10">
    <property type="entry name" value="Fido-like domain"/>
    <property type="match status" value="1"/>
</dbReference>
<dbReference type="RefSeq" id="WP_219937508.1">
    <property type="nucleotide sequence ID" value="NZ_JAGFNY010000013.1"/>
</dbReference>
<evidence type="ECO:0000256" key="1">
    <source>
        <dbReference type="ARBA" id="ARBA00022679"/>
    </source>
</evidence>